<sequence length="278" mass="31364">MDMKSAIKQRREERIRDLLERESMGQLRHSIPEDTPQLWTKERLIEPNVAEPDPEKIWKQERVNGKGIYHRSNHFISGFMWRLLFSSLLFVSIWGVFRMNQPWSLQVQQYVMQSLNHEMDFKAAEAWYESHLGKAPSFIPIFKQTPSSPLKVNTSASTISPIQGKIVQSFAVNLKGVEIEPDQVSNGALQVKSVETGRVLDITGNSDTGLSVTIQHVNGITATYGHLGESILQKNDWVQAGDAIGKLTELSDGQTPTLFFAIKEGNRYVDPAEVISID</sequence>
<dbReference type="eggNOG" id="COG4942">
    <property type="taxonomic scope" value="Bacteria"/>
</dbReference>
<dbReference type="OrthoDB" id="2986589at2"/>
<dbReference type="STRING" id="1236976.JCM16418_4217"/>
<evidence type="ECO:0000259" key="2">
    <source>
        <dbReference type="Pfam" id="PF01551"/>
    </source>
</evidence>
<feature type="transmembrane region" description="Helical" evidence="1">
    <location>
        <begin position="79"/>
        <end position="97"/>
    </location>
</feature>
<keyword evidence="1" id="KW-0812">Transmembrane</keyword>
<dbReference type="AlphaFoldDB" id="W7YNM9"/>
<dbReference type="Proteomes" id="UP000019364">
    <property type="component" value="Unassembled WGS sequence"/>
</dbReference>
<dbReference type="EMBL" id="BAVZ01000017">
    <property type="protein sequence ID" value="GAF10047.1"/>
    <property type="molecule type" value="Genomic_DNA"/>
</dbReference>
<gene>
    <name evidence="3" type="ORF">JCM16418_4217</name>
</gene>
<evidence type="ECO:0000313" key="3">
    <source>
        <dbReference type="EMBL" id="GAF10047.1"/>
    </source>
</evidence>
<dbReference type="GO" id="GO:0004222">
    <property type="term" value="F:metalloendopeptidase activity"/>
    <property type="evidence" value="ECO:0007669"/>
    <property type="project" value="TreeGrafter"/>
</dbReference>
<name>W7YNM9_9BACL</name>
<dbReference type="PANTHER" id="PTHR21666">
    <property type="entry name" value="PEPTIDASE-RELATED"/>
    <property type="match status" value="1"/>
</dbReference>
<evidence type="ECO:0000256" key="1">
    <source>
        <dbReference type="SAM" id="Phobius"/>
    </source>
</evidence>
<evidence type="ECO:0000313" key="4">
    <source>
        <dbReference type="Proteomes" id="UP000019364"/>
    </source>
</evidence>
<dbReference type="PANTHER" id="PTHR21666:SF274">
    <property type="entry name" value="STAGE IV SPORULATION PROTEIN FA"/>
    <property type="match status" value="1"/>
</dbReference>
<comment type="caution">
    <text evidence="3">The sequence shown here is derived from an EMBL/GenBank/DDBJ whole genome shotgun (WGS) entry which is preliminary data.</text>
</comment>
<keyword evidence="1" id="KW-0472">Membrane</keyword>
<dbReference type="InterPro" id="IPR016047">
    <property type="entry name" value="M23ase_b-sheet_dom"/>
</dbReference>
<dbReference type="SUPFAM" id="SSF51261">
    <property type="entry name" value="Duplicated hybrid motif"/>
    <property type="match status" value="1"/>
</dbReference>
<accession>W7YNM9</accession>
<keyword evidence="4" id="KW-1185">Reference proteome</keyword>
<dbReference type="Pfam" id="PF01551">
    <property type="entry name" value="Peptidase_M23"/>
    <property type="match status" value="1"/>
</dbReference>
<dbReference type="CDD" id="cd12797">
    <property type="entry name" value="M23_peptidase"/>
    <property type="match status" value="1"/>
</dbReference>
<protein>
    <submittedName>
        <fullName evidence="3">Stage IV sporulation protein FA</fullName>
    </submittedName>
</protein>
<proteinExistence type="predicted"/>
<organism evidence="3 4">
    <name type="scientific">Paenibacillus pini JCM 16418</name>
    <dbReference type="NCBI Taxonomy" id="1236976"/>
    <lineage>
        <taxon>Bacteria</taxon>
        <taxon>Bacillati</taxon>
        <taxon>Bacillota</taxon>
        <taxon>Bacilli</taxon>
        <taxon>Bacillales</taxon>
        <taxon>Paenibacillaceae</taxon>
        <taxon>Paenibacillus</taxon>
    </lineage>
</organism>
<keyword evidence="1" id="KW-1133">Transmembrane helix</keyword>
<reference evidence="3 4" key="1">
    <citation type="journal article" date="2014" name="Genome Announc.">
        <title>Draft Genome Sequence of Paenibacillus pini JCM 16418T, Isolated from the Rhizosphere of Pine Tree.</title>
        <authorList>
            <person name="Yuki M."/>
            <person name="Oshima K."/>
            <person name="Suda W."/>
            <person name="Oshida Y."/>
            <person name="Kitamura K."/>
            <person name="Iida Y."/>
            <person name="Hattori M."/>
            <person name="Ohkuma M."/>
        </authorList>
    </citation>
    <scope>NUCLEOTIDE SEQUENCE [LARGE SCALE GENOMIC DNA]</scope>
    <source>
        <strain evidence="3 4">JCM 16418</strain>
    </source>
</reference>
<feature type="domain" description="M23ase beta-sheet core" evidence="2">
    <location>
        <begin position="186"/>
        <end position="271"/>
    </location>
</feature>
<dbReference type="Gene3D" id="2.70.70.10">
    <property type="entry name" value="Glucose Permease (Domain IIA)"/>
    <property type="match status" value="1"/>
</dbReference>
<dbReference type="InterPro" id="IPR011055">
    <property type="entry name" value="Dup_hybrid_motif"/>
</dbReference>
<dbReference type="InterPro" id="IPR050570">
    <property type="entry name" value="Cell_wall_metabolism_enzyme"/>
</dbReference>